<dbReference type="Pfam" id="PF00005">
    <property type="entry name" value="ABC_tran"/>
    <property type="match status" value="1"/>
</dbReference>
<dbReference type="InterPro" id="IPR003593">
    <property type="entry name" value="AAA+_ATPase"/>
</dbReference>
<evidence type="ECO:0000256" key="6">
    <source>
        <dbReference type="ARBA" id="ARBA00022840"/>
    </source>
</evidence>
<evidence type="ECO:0000256" key="2">
    <source>
        <dbReference type="ARBA" id="ARBA00020019"/>
    </source>
</evidence>
<comment type="subunit">
    <text evidence="9">Homodimer. Forms a membrane-associated complex with FtsX.</text>
</comment>
<dbReference type="SUPFAM" id="SSF52540">
    <property type="entry name" value="P-loop containing nucleoside triphosphate hydrolases"/>
    <property type="match status" value="1"/>
</dbReference>
<sequence length="226" mass="25277">MIEFRRVHKIYEKNWAALKNINLKINKGEFAFLVGPTGAGKTTLLKLIFMDESPTSGEVIVLGHSSADIKSKEIPYLRRKIGVVFQDFKLLSDRNCFDNVAFSLEVTGTPGRIIKKRVLQALTQTRLSHKRNCYPFQLSGGEHQRVAIARAIVREPSILLADEPTGNIDPEGTEEVLELLRNINASGTAVVMATHSLATVEKYHYRVIRLDQGEIKHNGLLTEGNL</sequence>
<evidence type="ECO:0000256" key="8">
    <source>
        <dbReference type="ARBA" id="ARBA00023306"/>
    </source>
</evidence>
<proteinExistence type="inferred from homology"/>
<organism evidence="11 12">
    <name type="scientific">candidate division TA06 bacterium DG_26</name>
    <dbReference type="NCBI Taxonomy" id="1703771"/>
    <lineage>
        <taxon>Bacteria</taxon>
        <taxon>Bacteria division TA06</taxon>
    </lineage>
</organism>
<evidence type="ECO:0000259" key="10">
    <source>
        <dbReference type="PROSITE" id="PS50893"/>
    </source>
</evidence>
<dbReference type="PATRIC" id="fig|1703771.3.peg.1586"/>
<accession>A0A0S7WDL8</accession>
<dbReference type="GO" id="GO:0005886">
    <property type="term" value="C:plasma membrane"/>
    <property type="evidence" value="ECO:0007669"/>
    <property type="project" value="UniProtKB-SubCell"/>
</dbReference>
<dbReference type="InterPro" id="IPR003439">
    <property type="entry name" value="ABC_transporter-like_ATP-bd"/>
</dbReference>
<dbReference type="SMART" id="SM00382">
    <property type="entry name" value="AAA"/>
    <property type="match status" value="1"/>
</dbReference>
<comment type="caution">
    <text evidence="11">The sequence shown here is derived from an EMBL/GenBank/DDBJ whole genome shotgun (WGS) entry which is preliminary data.</text>
</comment>
<evidence type="ECO:0000256" key="4">
    <source>
        <dbReference type="ARBA" id="ARBA00022618"/>
    </source>
</evidence>
<keyword evidence="5 9" id="KW-0547">Nucleotide-binding</keyword>
<dbReference type="GO" id="GO:0005524">
    <property type="term" value="F:ATP binding"/>
    <property type="evidence" value="ECO:0007669"/>
    <property type="project" value="UniProtKB-UniRule"/>
</dbReference>
<dbReference type="PANTHER" id="PTHR24220:SF470">
    <property type="entry name" value="CELL DIVISION ATP-BINDING PROTEIN FTSE"/>
    <property type="match status" value="1"/>
</dbReference>
<feature type="domain" description="ABC transporter" evidence="10">
    <location>
        <begin position="2"/>
        <end position="226"/>
    </location>
</feature>
<dbReference type="Proteomes" id="UP000051124">
    <property type="component" value="Unassembled WGS sequence"/>
</dbReference>
<gene>
    <name evidence="9" type="primary">ftsE</name>
    <name evidence="11" type="ORF">AMJ40_07825</name>
</gene>
<dbReference type="AlphaFoldDB" id="A0A0S7WDL8"/>
<dbReference type="GO" id="GO:0022857">
    <property type="term" value="F:transmembrane transporter activity"/>
    <property type="evidence" value="ECO:0007669"/>
    <property type="project" value="TreeGrafter"/>
</dbReference>
<evidence type="ECO:0000256" key="7">
    <source>
        <dbReference type="ARBA" id="ARBA00023136"/>
    </source>
</evidence>
<dbReference type="PANTHER" id="PTHR24220">
    <property type="entry name" value="IMPORT ATP-BINDING PROTEIN"/>
    <property type="match status" value="1"/>
</dbReference>
<comment type="function">
    <text evidence="9">Part of the ABC transporter FtsEX involved in cellular division.</text>
</comment>
<reference evidence="11 12" key="1">
    <citation type="journal article" date="2015" name="Microbiome">
        <title>Genomic resolution of linkages in carbon, nitrogen, and sulfur cycling among widespread estuary sediment bacteria.</title>
        <authorList>
            <person name="Baker B.J."/>
            <person name="Lazar C.S."/>
            <person name="Teske A.P."/>
            <person name="Dick G.J."/>
        </authorList>
    </citation>
    <scope>NUCLEOTIDE SEQUENCE [LARGE SCALE GENOMIC DNA]</scope>
    <source>
        <strain evidence="11">DG_26</strain>
    </source>
</reference>
<dbReference type="InterPro" id="IPR027417">
    <property type="entry name" value="P-loop_NTPase"/>
</dbReference>
<keyword evidence="4 9" id="KW-0132">Cell division</keyword>
<evidence type="ECO:0000256" key="9">
    <source>
        <dbReference type="RuleBase" id="RU365094"/>
    </source>
</evidence>
<evidence type="ECO:0000256" key="3">
    <source>
        <dbReference type="ARBA" id="ARBA00022475"/>
    </source>
</evidence>
<evidence type="ECO:0000313" key="11">
    <source>
        <dbReference type="EMBL" id="KPJ48246.1"/>
    </source>
</evidence>
<comment type="similarity">
    <text evidence="1 9">Belongs to the ABC transporter superfamily.</text>
</comment>
<keyword evidence="3 9" id="KW-1003">Cell membrane</keyword>
<keyword evidence="6 9" id="KW-0067">ATP-binding</keyword>
<comment type="subcellular location">
    <subcellularLocation>
        <location evidence="9">Cell membrane</location>
        <topology evidence="9">Peripheral membrane protein</topology>
        <orientation evidence="9">Cytoplasmic side</orientation>
    </subcellularLocation>
</comment>
<name>A0A0S7WDL8_UNCT6</name>
<dbReference type="InterPro" id="IPR005286">
    <property type="entry name" value="Cell_div_FtsE"/>
</dbReference>
<evidence type="ECO:0000256" key="5">
    <source>
        <dbReference type="ARBA" id="ARBA00022741"/>
    </source>
</evidence>
<dbReference type="GO" id="GO:0016887">
    <property type="term" value="F:ATP hydrolysis activity"/>
    <property type="evidence" value="ECO:0007669"/>
    <property type="project" value="InterPro"/>
</dbReference>
<dbReference type="NCBIfam" id="TIGR02673">
    <property type="entry name" value="FtsE"/>
    <property type="match status" value="1"/>
</dbReference>
<dbReference type="GO" id="GO:0051301">
    <property type="term" value="P:cell division"/>
    <property type="evidence" value="ECO:0007669"/>
    <property type="project" value="UniProtKB-UniRule"/>
</dbReference>
<dbReference type="InterPro" id="IPR015854">
    <property type="entry name" value="ABC_transpr_LolD-like"/>
</dbReference>
<keyword evidence="7 9" id="KW-0472">Membrane</keyword>
<dbReference type="PROSITE" id="PS50893">
    <property type="entry name" value="ABC_TRANSPORTER_2"/>
    <property type="match status" value="1"/>
</dbReference>
<dbReference type="FunFam" id="3.40.50.300:FF:000056">
    <property type="entry name" value="Cell division ATP-binding protein FtsE"/>
    <property type="match status" value="1"/>
</dbReference>
<dbReference type="EMBL" id="LIZT01000130">
    <property type="protein sequence ID" value="KPJ48246.1"/>
    <property type="molecule type" value="Genomic_DNA"/>
</dbReference>
<evidence type="ECO:0000313" key="12">
    <source>
        <dbReference type="Proteomes" id="UP000051124"/>
    </source>
</evidence>
<evidence type="ECO:0000256" key="1">
    <source>
        <dbReference type="ARBA" id="ARBA00005417"/>
    </source>
</evidence>
<keyword evidence="8 9" id="KW-0131">Cell cycle</keyword>
<protein>
    <recommendedName>
        <fullName evidence="2 9">Cell division ATP-binding protein FtsE</fullName>
    </recommendedName>
</protein>
<dbReference type="Gene3D" id="3.40.50.300">
    <property type="entry name" value="P-loop containing nucleotide triphosphate hydrolases"/>
    <property type="match status" value="1"/>
</dbReference>